<name>A0A857J6K6_9BURK</name>
<gene>
    <name evidence="1" type="ORF">GT347_13255</name>
</gene>
<proteinExistence type="predicted"/>
<keyword evidence="2" id="KW-1185">Reference proteome</keyword>
<evidence type="ECO:0000313" key="1">
    <source>
        <dbReference type="EMBL" id="QHI98873.1"/>
    </source>
</evidence>
<reference evidence="1 2" key="1">
    <citation type="submission" date="2020-01" db="EMBL/GenBank/DDBJ databases">
        <title>Genome sequencing of strain KACC 21265.</title>
        <authorList>
            <person name="Heo J."/>
            <person name="Kim S.-J."/>
            <person name="Kim J.-S."/>
            <person name="Hong S.-B."/>
            <person name="Kwon S.-W."/>
        </authorList>
    </citation>
    <scope>NUCLEOTIDE SEQUENCE [LARGE SCALE GENOMIC DNA]</scope>
    <source>
        <strain evidence="1 2">KACC 21265</strain>
    </source>
</reference>
<accession>A0A857J6K6</accession>
<dbReference type="RefSeq" id="WP_160552466.1">
    <property type="nucleotide sequence ID" value="NZ_CP047650.1"/>
</dbReference>
<dbReference type="EMBL" id="CP047650">
    <property type="protein sequence ID" value="QHI98873.1"/>
    <property type="molecule type" value="Genomic_DNA"/>
</dbReference>
<dbReference type="Proteomes" id="UP000464787">
    <property type="component" value="Chromosome"/>
</dbReference>
<organism evidence="1 2">
    <name type="scientific">Xylophilus rhododendri</name>
    <dbReference type="NCBI Taxonomy" id="2697032"/>
    <lineage>
        <taxon>Bacteria</taxon>
        <taxon>Pseudomonadati</taxon>
        <taxon>Pseudomonadota</taxon>
        <taxon>Betaproteobacteria</taxon>
        <taxon>Burkholderiales</taxon>
        <taxon>Xylophilus</taxon>
    </lineage>
</organism>
<dbReference type="AlphaFoldDB" id="A0A857J6K6"/>
<dbReference type="KEGG" id="xyk:GT347_13255"/>
<evidence type="ECO:0000313" key="2">
    <source>
        <dbReference type="Proteomes" id="UP000464787"/>
    </source>
</evidence>
<sequence>MRSGSSHHSSYAVPAYLTGPRAAMCLALGAVQQERESLNVHAVLNLLNRCVGTDDADFRDELVSRLAQYLAASSRVQGAGGTTLAGLCELARSYAAMRYLMADAIEPRFECHEGDVSLRTEQSAEMVRFVQRAVDSLLEGYTPRVFFALKRLALWKIELTLTVMNQPGQPGTVPQGWTALDKGEGCFCRGRFTAIARPVKSS</sequence>
<protein>
    <submittedName>
        <fullName evidence="1">Uncharacterized protein</fullName>
    </submittedName>
</protein>